<dbReference type="EMBL" id="JACKXD010000004">
    <property type="protein sequence ID" value="MBB6647207.1"/>
    <property type="molecule type" value="Genomic_DNA"/>
</dbReference>
<dbReference type="Gene3D" id="3.90.550.10">
    <property type="entry name" value="Spore Coat Polysaccharide Biosynthesis Protein SpsA, Chain A"/>
    <property type="match status" value="1"/>
</dbReference>
<reference evidence="2 3" key="1">
    <citation type="submission" date="2020-08" db="EMBL/GenBank/DDBJ databases">
        <authorList>
            <person name="Seo M.-J."/>
        </authorList>
    </citation>
    <scope>NUCLEOTIDE SEQUENCE [LARGE SCALE GENOMIC DNA]</scope>
    <source>
        <strain evidence="2 3">MBLA0160</strain>
    </source>
</reference>
<evidence type="ECO:0000313" key="2">
    <source>
        <dbReference type="EMBL" id="MBB6647207.1"/>
    </source>
</evidence>
<proteinExistence type="predicted"/>
<gene>
    <name evidence="2" type="ORF">H5V44_13095</name>
</gene>
<dbReference type="Pfam" id="PF00483">
    <property type="entry name" value="NTP_transferase"/>
    <property type="match status" value="1"/>
</dbReference>
<dbReference type="RefSeq" id="WP_185193573.1">
    <property type="nucleotide sequence ID" value="NZ_JACKXD010000004.1"/>
</dbReference>
<accession>A0A7J9SMF8</accession>
<comment type="caution">
    <text evidence="2">The sequence shown here is derived from an EMBL/GenBank/DDBJ whole genome shotgun (WGS) entry which is preliminary data.</text>
</comment>
<evidence type="ECO:0000313" key="3">
    <source>
        <dbReference type="Proteomes" id="UP000546257"/>
    </source>
</evidence>
<dbReference type="AlphaFoldDB" id="A0A7J9SMF8"/>
<dbReference type="Proteomes" id="UP000546257">
    <property type="component" value="Unassembled WGS sequence"/>
</dbReference>
<protein>
    <recommendedName>
        <fullName evidence="1">Nucleotidyl transferase domain-containing protein</fullName>
    </recommendedName>
</protein>
<dbReference type="SUPFAM" id="SSF53448">
    <property type="entry name" value="Nucleotide-diphospho-sugar transferases"/>
    <property type="match status" value="1"/>
</dbReference>
<name>A0A7J9SMF8_9EURY</name>
<dbReference type="InterPro" id="IPR029044">
    <property type="entry name" value="Nucleotide-diphossugar_trans"/>
</dbReference>
<evidence type="ECO:0000259" key="1">
    <source>
        <dbReference type="Pfam" id="PF00483"/>
    </source>
</evidence>
<dbReference type="InterPro" id="IPR005835">
    <property type="entry name" value="NTP_transferase_dom"/>
</dbReference>
<organism evidence="2 3">
    <name type="scientific">Halobellus ruber</name>
    <dbReference type="NCBI Taxonomy" id="2761102"/>
    <lineage>
        <taxon>Archaea</taxon>
        <taxon>Methanobacteriati</taxon>
        <taxon>Methanobacteriota</taxon>
        <taxon>Stenosarchaea group</taxon>
        <taxon>Halobacteria</taxon>
        <taxon>Halobacteriales</taxon>
        <taxon>Haloferacaceae</taxon>
        <taxon>Halobellus</taxon>
    </lineage>
</organism>
<sequence length="148" mass="15956">MARETESLVITEIFDFRTTPRHSPCLSVANIVDDRFVVLIGDVLGEASLPYVLANAGGYATATMTVADPGSYGVVSAGDNDDLDATVEMPAEPPTDRGNVGWYAFEPEVFDSVERTIVAFVSLRSLDCTTACDRMCNQLQTLLQGTRA</sequence>
<feature type="domain" description="Nucleotidyl transferase" evidence="1">
    <location>
        <begin position="35"/>
        <end position="140"/>
    </location>
</feature>
<keyword evidence="3" id="KW-1185">Reference proteome</keyword>